<dbReference type="PANTHER" id="PTHR33515">
    <property type="entry name" value="RIBOSOME-BINDING FACTOR A, CHLOROPLASTIC-RELATED"/>
    <property type="match status" value="1"/>
</dbReference>
<dbReference type="SUPFAM" id="SSF89919">
    <property type="entry name" value="Ribosome-binding factor A, RbfA"/>
    <property type="match status" value="1"/>
</dbReference>
<dbReference type="GO" id="GO:0005829">
    <property type="term" value="C:cytosol"/>
    <property type="evidence" value="ECO:0007669"/>
    <property type="project" value="TreeGrafter"/>
</dbReference>
<evidence type="ECO:0008006" key="2">
    <source>
        <dbReference type="Google" id="ProtNLM"/>
    </source>
</evidence>
<dbReference type="AlphaFoldDB" id="A0A383BK01"/>
<proteinExistence type="predicted"/>
<accession>A0A383BK01</accession>
<dbReference type="Pfam" id="PF02033">
    <property type="entry name" value="RBFA"/>
    <property type="match status" value="1"/>
</dbReference>
<organism evidence="1">
    <name type="scientific">marine metagenome</name>
    <dbReference type="NCBI Taxonomy" id="408172"/>
    <lineage>
        <taxon>unclassified sequences</taxon>
        <taxon>metagenomes</taxon>
        <taxon>ecological metagenomes</taxon>
    </lineage>
</organism>
<reference evidence="1" key="1">
    <citation type="submission" date="2018-05" db="EMBL/GenBank/DDBJ databases">
        <authorList>
            <person name="Lanie J.A."/>
            <person name="Ng W.-L."/>
            <person name="Kazmierczak K.M."/>
            <person name="Andrzejewski T.M."/>
            <person name="Davidsen T.M."/>
            <person name="Wayne K.J."/>
            <person name="Tettelin H."/>
            <person name="Glass J.I."/>
            <person name="Rusch D."/>
            <person name="Podicherti R."/>
            <person name="Tsui H.-C.T."/>
            <person name="Winkler M.E."/>
        </authorList>
    </citation>
    <scope>NUCLEOTIDE SEQUENCE</scope>
</reference>
<evidence type="ECO:0000313" key="1">
    <source>
        <dbReference type="EMBL" id="SVE19748.1"/>
    </source>
</evidence>
<dbReference type="InterPro" id="IPR015946">
    <property type="entry name" value="KH_dom-like_a/b"/>
</dbReference>
<dbReference type="InterPro" id="IPR020053">
    <property type="entry name" value="Ribosome-bd_factorA_CS"/>
</dbReference>
<dbReference type="InterPro" id="IPR000238">
    <property type="entry name" value="RbfA"/>
</dbReference>
<name>A0A383BK01_9ZZZZ</name>
<dbReference type="PANTHER" id="PTHR33515:SF1">
    <property type="entry name" value="RIBOSOME-BINDING FACTOR A, CHLOROPLASTIC-RELATED"/>
    <property type="match status" value="1"/>
</dbReference>
<dbReference type="GO" id="GO:0006364">
    <property type="term" value="P:rRNA processing"/>
    <property type="evidence" value="ECO:0007669"/>
    <property type="project" value="InterPro"/>
</dbReference>
<dbReference type="InterPro" id="IPR023799">
    <property type="entry name" value="RbfA_dom_sf"/>
</dbReference>
<sequence length="83" mass="10004">MTVTQVKVTDDMKIAKIYISFLENKKNVDDLILILKDKRKLIRYYVGLELELKYIPELRFFHDDTMQYAEKINILINKIHQDD</sequence>
<gene>
    <name evidence="1" type="ORF">METZ01_LOCUS472602</name>
</gene>
<dbReference type="Gene3D" id="3.30.300.20">
    <property type="match status" value="1"/>
</dbReference>
<dbReference type="GO" id="GO:0043024">
    <property type="term" value="F:ribosomal small subunit binding"/>
    <property type="evidence" value="ECO:0007669"/>
    <property type="project" value="TreeGrafter"/>
</dbReference>
<dbReference type="NCBIfam" id="TIGR00082">
    <property type="entry name" value="rbfA"/>
    <property type="match status" value="1"/>
</dbReference>
<dbReference type="PROSITE" id="PS01319">
    <property type="entry name" value="RBFA"/>
    <property type="match status" value="1"/>
</dbReference>
<protein>
    <recommendedName>
        <fullName evidence="2">Ribosome-binding factor A</fullName>
    </recommendedName>
</protein>
<dbReference type="EMBL" id="UINC01200728">
    <property type="protein sequence ID" value="SVE19748.1"/>
    <property type="molecule type" value="Genomic_DNA"/>
</dbReference>